<keyword evidence="2" id="KW-1185">Reference proteome</keyword>
<sequence>MPILKYFITLIRVYRLVGLFITSVRLNRGTDLELSSIVPRKAAGAVEVVSQMLRARLAGREERARPARNAATNRRAL</sequence>
<dbReference type="EMBL" id="CAKXAJ010024778">
    <property type="protein sequence ID" value="CAH2230174.1"/>
    <property type="molecule type" value="Genomic_DNA"/>
</dbReference>
<dbReference type="Proteomes" id="UP000838756">
    <property type="component" value="Unassembled WGS sequence"/>
</dbReference>
<evidence type="ECO:0000313" key="1">
    <source>
        <dbReference type="EMBL" id="CAH2230174.1"/>
    </source>
</evidence>
<evidence type="ECO:0000313" key="2">
    <source>
        <dbReference type="Proteomes" id="UP000838756"/>
    </source>
</evidence>
<name>A0A8S4R2U8_9NEOP</name>
<reference evidence="1" key="1">
    <citation type="submission" date="2022-03" db="EMBL/GenBank/DDBJ databases">
        <authorList>
            <person name="Lindestad O."/>
        </authorList>
    </citation>
    <scope>NUCLEOTIDE SEQUENCE</scope>
</reference>
<protein>
    <submittedName>
        <fullName evidence="1">Jg12520 protein</fullName>
    </submittedName>
</protein>
<comment type="caution">
    <text evidence="1">The sequence shown here is derived from an EMBL/GenBank/DDBJ whole genome shotgun (WGS) entry which is preliminary data.</text>
</comment>
<dbReference type="AlphaFoldDB" id="A0A8S4R2U8"/>
<accession>A0A8S4R2U8</accession>
<gene>
    <name evidence="1" type="primary">jg12520</name>
    <name evidence="1" type="ORF">PAEG_LOCUS9431</name>
</gene>
<proteinExistence type="predicted"/>
<organism evidence="1 2">
    <name type="scientific">Pararge aegeria aegeria</name>
    <dbReference type="NCBI Taxonomy" id="348720"/>
    <lineage>
        <taxon>Eukaryota</taxon>
        <taxon>Metazoa</taxon>
        <taxon>Ecdysozoa</taxon>
        <taxon>Arthropoda</taxon>
        <taxon>Hexapoda</taxon>
        <taxon>Insecta</taxon>
        <taxon>Pterygota</taxon>
        <taxon>Neoptera</taxon>
        <taxon>Endopterygota</taxon>
        <taxon>Lepidoptera</taxon>
        <taxon>Glossata</taxon>
        <taxon>Ditrysia</taxon>
        <taxon>Papilionoidea</taxon>
        <taxon>Nymphalidae</taxon>
        <taxon>Satyrinae</taxon>
        <taxon>Satyrini</taxon>
        <taxon>Parargina</taxon>
        <taxon>Pararge</taxon>
    </lineage>
</organism>